<name>A0A6J6MM46_9ZZZZ</name>
<protein>
    <submittedName>
        <fullName evidence="1">Unannotated protein</fullName>
    </submittedName>
</protein>
<sequence length="80" mass="8075">MGAMPRALSTALTFAKPTAIKGVAALVPTTGDQGNCAATQTAGVPLATHDWVTVPVTVQSARISIRPVDAAETTSPVVFA</sequence>
<accession>A0A6J6MM46</accession>
<evidence type="ECO:0000313" key="1">
    <source>
        <dbReference type="EMBL" id="CAB4675370.1"/>
    </source>
</evidence>
<organism evidence="1">
    <name type="scientific">freshwater metagenome</name>
    <dbReference type="NCBI Taxonomy" id="449393"/>
    <lineage>
        <taxon>unclassified sequences</taxon>
        <taxon>metagenomes</taxon>
        <taxon>ecological metagenomes</taxon>
    </lineage>
</organism>
<gene>
    <name evidence="1" type="ORF">UFOPK2310_00867</name>
</gene>
<dbReference type="AlphaFoldDB" id="A0A6J6MM46"/>
<dbReference type="EMBL" id="CAEZWW010000094">
    <property type="protein sequence ID" value="CAB4675370.1"/>
    <property type="molecule type" value="Genomic_DNA"/>
</dbReference>
<reference evidence="1" key="1">
    <citation type="submission" date="2020-05" db="EMBL/GenBank/DDBJ databases">
        <authorList>
            <person name="Chiriac C."/>
            <person name="Salcher M."/>
            <person name="Ghai R."/>
            <person name="Kavagutti S V."/>
        </authorList>
    </citation>
    <scope>NUCLEOTIDE SEQUENCE</scope>
</reference>
<proteinExistence type="predicted"/>